<gene>
    <name evidence="1" type="ORF">BP5796_09430</name>
</gene>
<evidence type="ECO:0000313" key="2">
    <source>
        <dbReference type="Proteomes" id="UP000256328"/>
    </source>
</evidence>
<name>A0A3D8QYD0_9HELO</name>
<dbReference type="PANTHER" id="PTHR39290">
    <property type="entry name" value="C3H1-TYPE DOMAIN-CONTAINING PROTEIN-RELATED"/>
    <property type="match status" value="1"/>
</dbReference>
<dbReference type="EMBL" id="PDLN01000014">
    <property type="protein sequence ID" value="RDW66681.1"/>
    <property type="molecule type" value="Genomic_DNA"/>
</dbReference>
<accession>A0A3D8QYD0</accession>
<organism evidence="1 2">
    <name type="scientific">Coleophoma crateriformis</name>
    <dbReference type="NCBI Taxonomy" id="565419"/>
    <lineage>
        <taxon>Eukaryota</taxon>
        <taxon>Fungi</taxon>
        <taxon>Dikarya</taxon>
        <taxon>Ascomycota</taxon>
        <taxon>Pezizomycotina</taxon>
        <taxon>Leotiomycetes</taxon>
        <taxon>Helotiales</taxon>
        <taxon>Dermateaceae</taxon>
        <taxon>Coleophoma</taxon>
    </lineage>
</organism>
<evidence type="ECO:0000313" key="1">
    <source>
        <dbReference type="EMBL" id="RDW66681.1"/>
    </source>
</evidence>
<dbReference type="AlphaFoldDB" id="A0A3D8QYD0"/>
<proteinExistence type="predicted"/>
<reference evidence="1 2" key="1">
    <citation type="journal article" date="2018" name="IMA Fungus">
        <title>IMA Genome-F 9: Draft genome sequence of Annulohypoxylon stygium, Aspergillus mulundensis, Berkeleyomyces basicola (syn. Thielaviopsis basicola), Ceratocystis smalleyi, two Cercospora beticola strains, Coleophoma cylindrospora, Fusarium fracticaudum, Phialophora cf. hyalina, and Morchella septimelata.</title>
        <authorList>
            <person name="Wingfield B.D."/>
            <person name="Bills G.F."/>
            <person name="Dong Y."/>
            <person name="Huang W."/>
            <person name="Nel W.J."/>
            <person name="Swalarsk-Parry B.S."/>
            <person name="Vaghefi N."/>
            <person name="Wilken P.M."/>
            <person name="An Z."/>
            <person name="de Beer Z.W."/>
            <person name="De Vos L."/>
            <person name="Chen L."/>
            <person name="Duong T.A."/>
            <person name="Gao Y."/>
            <person name="Hammerbacher A."/>
            <person name="Kikkert J.R."/>
            <person name="Li Y."/>
            <person name="Li H."/>
            <person name="Li K."/>
            <person name="Li Q."/>
            <person name="Liu X."/>
            <person name="Ma X."/>
            <person name="Naidoo K."/>
            <person name="Pethybridge S.J."/>
            <person name="Sun J."/>
            <person name="Steenkamp E.T."/>
            <person name="van der Nest M.A."/>
            <person name="van Wyk S."/>
            <person name="Wingfield M.J."/>
            <person name="Xiong C."/>
            <person name="Yue Q."/>
            <person name="Zhang X."/>
        </authorList>
    </citation>
    <scope>NUCLEOTIDE SEQUENCE [LARGE SCALE GENOMIC DNA]</scope>
    <source>
        <strain evidence="1 2">BP5796</strain>
    </source>
</reference>
<dbReference type="InterPro" id="IPR029063">
    <property type="entry name" value="SAM-dependent_MTases_sf"/>
</dbReference>
<dbReference type="Proteomes" id="UP000256328">
    <property type="component" value="Unassembled WGS sequence"/>
</dbReference>
<dbReference type="SUPFAM" id="SSF53335">
    <property type="entry name" value="S-adenosyl-L-methionine-dependent methyltransferases"/>
    <property type="match status" value="1"/>
</dbReference>
<dbReference type="OrthoDB" id="5411518at2759"/>
<sequence>MVSPDAVLENWKGMVDDDLEVTIRTAFDLPPVDDYVYAAESFQMTLAQVQESMATGMLTWNYWSPDHPPQRIPIPDSDVTAYTSIFSPTTDTAKSLKSFEANAKKSSPRALISSYLNSRRLVPSDLKIPKSKQHLNPYYDIWIWSCLKCHFIGPTNDYNYALPTNAKRTHPMLPILYHHFGCVCPSYEALSVISYACNRAKSDGVLDMASGNGFWTYMLRRHGVKCAAVDNMEAKWRYMWINDTIKANGVTYLKQNNGAQNQVLLMVYMVTRGDFTKQVLKAYKGSVIVIAGTQNANRFTSFGDITVEEYFAKDMPSWELAVRVALPSFAGKDEGLFVYERKK</sequence>
<protein>
    <submittedName>
        <fullName evidence="1">Uncharacterized protein</fullName>
    </submittedName>
</protein>
<keyword evidence="2" id="KW-1185">Reference proteome</keyword>
<comment type="caution">
    <text evidence="1">The sequence shown here is derived from an EMBL/GenBank/DDBJ whole genome shotgun (WGS) entry which is preliminary data.</text>
</comment>
<dbReference type="PANTHER" id="PTHR39290:SF6">
    <property type="entry name" value="S-ADENOSYL-L-METHIONINE-DEPENDENT METHYLTRANSFERASES SUPERFAMILY PROTEIN"/>
    <property type="match status" value="1"/>
</dbReference>